<comment type="caution">
    <text evidence="2">The sequence shown here is derived from an EMBL/GenBank/DDBJ whole genome shotgun (WGS) entry which is preliminary data.</text>
</comment>
<dbReference type="Proteomes" id="UP001218218">
    <property type="component" value="Unassembled WGS sequence"/>
</dbReference>
<organism evidence="2 3">
    <name type="scientific">Mycena albidolilacea</name>
    <dbReference type="NCBI Taxonomy" id="1033008"/>
    <lineage>
        <taxon>Eukaryota</taxon>
        <taxon>Fungi</taxon>
        <taxon>Dikarya</taxon>
        <taxon>Basidiomycota</taxon>
        <taxon>Agaricomycotina</taxon>
        <taxon>Agaricomycetes</taxon>
        <taxon>Agaricomycetidae</taxon>
        <taxon>Agaricales</taxon>
        <taxon>Marasmiineae</taxon>
        <taxon>Mycenaceae</taxon>
        <taxon>Mycena</taxon>
    </lineage>
</organism>
<accession>A0AAD7ENZ4</accession>
<dbReference type="EMBL" id="JARIHO010000028">
    <property type="protein sequence ID" value="KAJ7339279.1"/>
    <property type="molecule type" value="Genomic_DNA"/>
</dbReference>
<evidence type="ECO:0000256" key="1">
    <source>
        <dbReference type="SAM" id="MobiDB-lite"/>
    </source>
</evidence>
<dbReference type="AlphaFoldDB" id="A0AAD7ENZ4"/>
<name>A0AAD7ENZ4_9AGAR</name>
<sequence>MHRHQRGSPTETSSSVAFKAHRSQLRRHSEVFDNLFSIPQPKDQDLYDGWPWVEVYDCPSDVLYLVPAALSTMAYQREHAATDAFGHLACLLPAPPPRHRPRPHPRPDLAHLLPAALYDLSRYSPSKILSGTPAPPLSLTLPPSHPAYASHTRAAHKPTLPVPALLLTTFRGQAYLFPPSSPHDCTRAPAPLCVYLEDEPPARYMRREAFYFVMLNVLRSIACGRDADPLFTLLQAMEMLERTDFSDGTRVCGLRMCAACKVDFRECAGRAREEVWGLLPGWFWLSGEGEGRATQQREAKEEMPMDM</sequence>
<feature type="region of interest" description="Disordered" evidence="1">
    <location>
        <begin position="1"/>
        <end position="20"/>
    </location>
</feature>
<gene>
    <name evidence="2" type="ORF">DFH08DRAFT_1082618</name>
</gene>
<feature type="compositionally biased region" description="Polar residues" evidence="1">
    <location>
        <begin position="7"/>
        <end position="16"/>
    </location>
</feature>
<reference evidence="2" key="1">
    <citation type="submission" date="2023-03" db="EMBL/GenBank/DDBJ databases">
        <title>Massive genome expansion in bonnet fungi (Mycena s.s.) driven by repeated elements and novel gene families across ecological guilds.</title>
        <authorList>
            <consortium name="Lawrence Berkeley National Laboratory"/>
            <person name="Harder C.B."/>
            <person name="Miyauchi S."/>
            <person name="Viragh M."/>
            <person name="Kuo A."/>
            <person name="Thoen E."/>
            <person name="Andreopoulos B."/>
            <person name="Lu D."/>
            <person name="Skrede I."/>
            <person name="Drula E."/>
            <person name="Henrissat B."/>
            <person name="Morin E."/>
            <person name="Kohler A."/>
            <person name="Barry K."/>
            <person name="LaButti K."/>
            <person name="Morin E."/>
            <person name="Salamov A."/>
            <person name="Lipzen A."/>
            <person name="Mereny Z."/>
            <person name="Hegedus B."/>
            <person name="Baldrian P."/>
            <person name="Stursova M."/>
            <person name="Weitz H."/>
            <person name="Taylor A."/>
            <person name="Grigoriev I.V."/>
            <person name="Nagy L.G."/>
            <person name="Martin F."/>
            <person name="Kauserud H."/>
        </authorList>
    </citation>
    <scope>NUCLEOTIDE SEQUENCE</scope>
    <source>
        <strain evidence="2">CBHHK002</strain>
    </source>
</reference>
<proteinExistence type="predicted"/>
<protein>
    <recommendedName>
        <fullName evidence="4">BTB domain-containing protein</fullName>
    </recommendedName>
</protein>
<evidence type="ECO:0000313" key="3">
    <source>
        <dbReference type="Proteomes" id="UP001218218"/>
    </source>
</evidence>
<keyword evidence="3" id="KW-1185">Reference proteome</keyword>
<evidence type="ECO:0008006" key="4">
    <source>
        <dbReference type="Google" id="ProtNLM"/>
    </source>
</evidence>
<evidence type="ECO:0000313" key="2">
    <source>
        <dbReference type="EMBL" id="KAJ7339279.1"/>
    </source>
</evidence>